<sequence>MNCWSVEEDLCFAGTTGLHLQQDELNYTYIQPSSVRDVRFRMSLKKHISFIEWLRLRLDCPFGIRIHLKKTTVLQCRKINKWLKTQTRRMLRKQGREGASAGEFDRIFTPEKTIQDDYLKHAPFSYMDVSTGSVNSGKTSNTVIYSPRYSPLFIPLAEQSLRGRPRSA</sequence>
<name>A0ABX6ESL5_KLUMA</name>
<protein>
    <submittedName>
        <fullName evidence="1">Uncharacterized protein</fullName>
    </submittedName>
</protein>
<gene>
    <name evidence="1" type="ORF">FIM1_521</name>
</gene>
<dbReference type="Proteomes" id="UP000422736">
    <property type="component" value="Chromosome 1"/>
</dbReference>
<dbReference type="EMBL" id="CP015054">
    <property type="protein sequence ID" value="QGN13874.1"/>
    <property type="molecule type" value="Genomic_DNA"/>
</dbReference>
<reference evidence="1 2" key="2">
    <citation type="submission" date="2019-11" db="EMBL/GenBank/DDBJ databases">
        <authorList>
            <person name="Lu H."/>
        </authorList>
    </citation>
    <scope>NUCLEOTIDE SEQUENCE [LARGE SCALE GENOMIC DNA]</scope>
    <source>
        <strain evidence="1 2">FIM1</strain>
    </source>
</reference>
<reference evidence="1 2" key="1">
    <citation type="submission" date="2016-03" db="EMBL/GenBank/DDBJ databases">
        <title>How can Kluyveromyces marxianus grow so fast - potential evolutionary course in Saccharomyces Complex revealed by comparative genomics.</title>
        <authorList>
            <person name="Mo W."/>
            <person name="Lu W."/>
            <person name="Yang X."/>
            <person name="Qi J."/>
            <person name="Lv H."/>
        </authorList>
    </citation>
    <scope>NUCLEOTIDE SEQUENCE [LARGE SCALE GENOMIC DNA]</scope>
    <source>
        <strain evidence="1 2">FIM1</strain>
    </source>
</reference>
<keyword evidence="2" id="KW-1185">Reference proteome</keyword>
<evidence type="ECO:0000313" key="1">
    <source>
        <dbReference type="EMBL" id="QGN13874.1"/>
    </source>
</evidence>
<proteinExistence type="predicted"/>
<evidence type="ECO:0000313" key="2">
    <source>
        <dbReference type="Proteomes" id="UP000422736"/>
    </source>
</evidence>
<organism evidence="1 2">
    <name type="scientific">Kluyveromyces marxianus</name>
    <name type="common">Yeast</name>
    <name type="synonym">Candida kefyr</name>
    <dbReference type="NCBI Taxonomy" id="4911"/>
    <lineage>
        <taxon>Eukaryota</taxon>
        <taxon>Fungi</taxon>
        <taxon>Dikarya</taxon>
        <taxon>Ascomycota</taxon>
        <taxon>Saccharomycotina</taxon>
        <taxon>Saccharomycetes</taxon>
        <taxon>Saccharomycetales</taxon>
        <taxon>Saccharomycetaceae</taxon>
        <taxon>Kluyveromyces</taxon>
    </lineage>
</organism>
<accession>A0ABX6ESL5</accession>